<dbReference type="AlphaFoldDB" id="A0A133UCL9"/>
<dbReference type="Proteomes" id="UP000070195">
    <property type="component" value="Unassembled WGS sequence"/>
</dbReference>
<feature type="compositionally biased region" description="Basic residues" evidence="1">
    <location>
        <begin position="34"/>
        <end position="47"/>
    </location>
</feature>
<sequence length="66" mass="7467">MCPQSGRNDSPERPLPATCSPRRRPCLPPSSHFPRGRVRPLRRRKPRQGVPGSWKVPTGSRDPLSR</sequence>
<organism evidence="2 3">
    <name type="scientific">candidate division MSBL1 archaeon SCGC-AAA259D18</name>
    <dbReference type="NCBI Taxonomy" id="1698262"/>
    <lineage>
        <taxon>Archaea</taxon>
        <taxon>Methanobacteriati</taxon>
        <taxon>Methanobacteriota</taxon>
        <taxon>candidate division MSBL1</taxon>
    </lineage>
</organism>
<evidence type="ECO:0000256" key="1">
    <source>
        <dbReference type="SAM" id="MobiDB-lite"/>
    </source>
</evidence>
<protein>
    <submittedName>
        <fullName evidence="2">Uncharacterized protein</fullName>
    </submittedName>
</protein>
<accession>A0A133UCL9</accession>
<gene>
    <name evidence="2" type="ORF">AKJ63_00375</name>
</gene>
<reference evidence="2 3" key="1">
    <citation type="journal article" date="2016" name="Sci. Rep.">
        <title>Metabolic traits of an uncultured archaeal lineage -MSBL1- from brine pools of the Red Sea.</title>
        <authorList>
            <person name="Mwirichia R."/>
            <person name="Alam I."/>
            <person name="Rashid M."/>
            <person name="Vinu M."/>
            <person name="Ba-Alawi W."/>
            <person name="Anthony Kamau A."/>
            <person name="Kamanda Ngugi D."/>
            <person name="Goker M."/>
            <person name="Klenk H.P."/>
            <person name="Bajic V."/>
            <person name="Stingl U."/>
        </authorList>
    </citation>
    <scope>NUCLEOTIDE SEQUENCE [LARGE SCALE GENOMIC DNA]</scope>
    <source>
        <strain evidence="2">SCGC-AAA259D18</strain>
    </source>
</reference>
<feature type="region of interest" description="Disordered" evidence="1">
    <location>
        <begin position="1"/>
        <end position="66"/>
    </location>
</feature>
<keyword evidence="3" id="KW-1185">Reference proteome</keyword>
<comment type="caution">
    <text evidence="2">The sequence shown here is derived from an EMBL/GenBank/DDBJ whole genome shotgun (WGS) entry which is preliminary data.</text>
</comment>
<proteinExistence type="predicted"/>
<dbReference type="EMBL" id="LHXM01000005">
    <property type="protein sequence ID" value="KXA91926.1"/>
    <property type="molecule type" value="Genomic_DNA"/>
</dbReference>
<evidence type="ECO:0000313" key="3">
    <source>
        <dbReference type="Proteomes" id="UP000070195"/>
    </source>
</evidence>
<name>A0A133UCL9_9EURY</name>
<evidence type="ECO:0000313" key="2">
    <source>
        <dbReference type="EMBL" id="KXA91926.1"/>
    </source>
</evidence>